<evidence type="ECO:0000313" key="3">
    <source>
        <dbReference type="EMBL" id="TDD29560.1"/>
    </source>
</evidence>
<dbReference type="RefSeq" id="WP_132316330.1">
    <property type="nucleotide sequence ID" value="NZ_SMKR01000010.1"/>
</dbReference>
<dbReference type="OrthoDB" id="8117292at2"/>
<comment type="caution">
    <text evidence="3">The sequence shown here is derived from an EMBL/GenBank/DDBJ whole genome shotgun (WGS) entry which is preliminary data.</text>
</comment>
<dbReference type="SUPFAM" id="SSF55961">
    <property type="entry name" value="Bet v1-like"/>
    <property type="match status" value="2"/>
</dbReference>
<dbReference type="AlphaFoldDB" id="A0A4R4XFR5"/>
<proteinExistence type="inferred from homology"/>
<reference evidence="3 4" key="1">
    <citation type="submission" date="2019-02" db="EMBL/GenBank/DDBJ databases">
        <title>Draft genome sequences of novel Actinobacteria.</title>
        <authorList>
            <person name="Sahin N."/>
            <person name="Ay H."/>
            <person name="Saygin H."/>
        </authorList>
    </citation>
    <scope>NUCLEOTIDE SEQUENCE [LARGE SCALE GENOMIC DNA]</scope>
    <source>
        <strain evidence="3 4">16K104</strain>
    </source>
</reference>
<name>A0A4R4XFR5_9ACTN</name>
<dbReference type="InterPro" id="IPR023393">
    <property type="entry name" value="START-like_dom_sf"/>
</dbReference>
<protein>
    <submittedName>
        <fullName evidence="3">SRPBCC family protein</fullName>
    </submittedName>
</protein>
<evidence type="ECO:0000313" key="4">
    <source>
        <dbReference type="Proteomes" id="UP000295172"/>
    </source>
</evidence>
<dbReference type="Gene3D" id="3.30.530.20">
    <property type="match status" value="2"/>
</dbReference>
<accession>A0A4R4XFR5</accession>
<keyword evidence="4" id="KW-1185">Reference proteome</keyword>
<evidence type="ECO:0000256" key="1">
    <source>
        <dbReference type="ARBA" id="ARBA00006817"/>
    </source>
</evidence>
<organism evidence="3 4">
    <name type="scientific">Kribbella turkmenica</name>
    <dbReference type="NCBI Taxonomy" id="2530375"/>
    <lineage>
        <taxon>Bacteria</taxon>
        <taxon>Bacillati</taxon>
        <taxon>Actinomycetota</taxon>
        <taxon>Actinomycetes</taxon>
        <taxon>Propionibacteriales</taxon>
        <taxon>Kribbellaceae</taxon>
        <taxon>Kribbella</taxon>
    </lineage>
</organism>
<dbReference type="Proteomes" id="UP000295172">
    <property type="component" value="Unassembled WGS sequence"/>
</dbReference>
<dbReference type="Pfam" id="PF08327">
    <property type="entry name" value="AHSA1"/>
    <property type="match status" value="1"/>
</dbReference>
<gene>
    <name evidence="3" type="ORF">E1218_03945</name>
</gene>
<evidence type="ECO:0000259" key="2">
    <source>
        <dbReference type="Pfam" id="PF08327"/>
    </source>
</evidence>
<dbReference type="CDD" id="cd08899">
    <property type="entry name" value="SRPBCC_CalC_Aha1-like_6"/>
    <property type="match status" value="1"/>
</dbReference>
<sequence>MTETLSTENGRTILRMRRELRHPVERVWRAITEPEQLAGWFPAAVELDLRLDGPIRFTFEEDPGAPVDEESSGVIRACEPPRLLEYTWGTEVLRWELVPTADGCTLHLTATHDDRPGSASFTSGWLLCFDALEKVVGGSAVPAKDYAVLHEHFVKVYGLDEGVVLADGAIRFERQLVRPKELVWQLLAGAATATAGALPPAGFVAKGIEAGPVTDVAEAERLTYTWTDGEVSWTLRDGNGGARVVLAQTGPAAGYLDAWHDLVEALAAELVTRDVPS</sequence>
<dbReference type="EMBL" id="SMKR01000010">
    <property type="protein sequence ID" value="TDD29560.1"/>
    <property type="molecule type" value="Genomic_DNA"/>
</dbReference>
<dbReference type="InterPro" id="IPR013538">
    <property type="entry name" value="ASHA1/2-like_C"/>
</dbReference>
<comment type="similarity">
    <text evidence="1">Belongs to the AHA1 family.</text>
</comment>
<feature type="domain" description="Activator of Hsp90 ATPase homologue 1/2-like C-terminal" evidence="2">
    <location>
        <begin position="22"/>
        <end position="136"/>
    </location>
</feature>